<dbReference type="RefSeq" id="WP_032072342.1">
    <property type="nucleotide sequence ID" value="NC_025146.1"/>
</dbReference>
<dbReference type="AlphaFoldDB" id="A0A077K7M1"/>
<keyword evidence="1" id="KW-0614">Plasmid</keyword>
<proteinExistence type="predicted"/>
<name>A0A077K7M1_CLOBO</name>
<accession>A0A077K7M1</accession>
<protein>
    <submittedName>
        <fullName evidence="1">Uncharacterized protein</fullName>
    </submittedName>
</protein>
<sequence length="249" mass="28117">MNKKKITAIIIACVVIVGGIAIGVNKSKDTRPVQNTQEKVVENKENQKPSKQTQNLYKDDITVYKGDAKVDYSKEKTVIHIGNEKILDVTNTEILTAQTIFSPDKEKISGKEYMDLNVQFLTAKNQKGFKDVYAFRQKSTLGGSDYMYFFIKYTGPFTVEDKVKSSNTVCSTIYAKVISADENGIKLDNGQYFNVKKDSIPLSFVNERLDQSYDGASYYTAKYYPQNTLVKISKENNEIKGIQKIAVLF</sequence>
<evidence type="ECO:0000313" key="1">
    <source>
        <dbReference type="EMBL" id="BAP25590.1"/>
    </source>
</evidence>
<dbReference type="EMBL" id="AB855771">
    <property type="protein sequence ID" value="BAP25590.1"/>
    <property type="molecule type" value="Genomic_DNA"/>
</dbReference>
<geneLocation type="plasmid" evidence="1">
    <name>pCB111</name>
</geneLocation>
<reference evidence="1" key="1">
    <citation type="submission" date="2013-09" db="EMBL/GenBank/DDBJ databases">
        <title>Analysis of type B2 neurotoxin-encoding plasmid in Clostridium botulinum.</title>
        <authorList>
            <person name="Hosomi K."/>
            <person name="Sakaguchi Y."/>
            <person name="Gotoh K."/>
            <person name="Nakamura K."/>
            <person name="Kohda T."/>
            <person name="Mukamoto M."/>
            <person name="Iida T."/>
            <person name="Kozaki S."/>
        </authorList>
    </citation>
    <scope>NUCLEOTIDE SEQUENCE</scope>
    <source>
        <strain evidence="1">111</strain>
        <plasmid evidence="1">pCB111</plasmid>
    </source>
</reference>
<organism evidence="1">
    <name type="scientific">Clostridium botulinum</name>
    <dbReference type="NCBI Taxonomy" id="1491"/>
    <lineage>
        <taxon>Bacteria</taxon>
        <taxon>Bacillati</taxon>
        <taxon>Bacillota</taxon>
        <taxon>Clostridia</taxon>
        <taxon>Eubacteriales</taxon>
        <taxon>Clostridiaceae</taxon>
        <taxon>Clostridium</taxon>
    </lineage>
</organism>